<dbReference type="PRINTS" id="PR00080">
    <property type="entry name" value="SDRFAMILY"/>
</dbReference>
<dbReference type="HOGENOM" id="CLU_780984_0_0_1"/>
<dbReference type="PANTHER" id="PTHR42760:SF124">
    <property type="entry name" value="SHORT-CHAIN DEHYDROGENASE_REDUCTASE"/>
    <property type="match status" value="1"/>
</dbReference>
<protein>
    <submittedName>
        <fullName evidence="4">Glucose 1-dehydrogenase, putative</fullName>
    </submittedName>
</protein>
<comment type="similarity">
    <text evidence="1 3">Belongs to the short-chain dehydrogenases/reductases (SDR) family.</text>
</comment>
<dbReference type="EMBL" id="DS995901">
    <property type="protein sequence ID" value="EEA24145.1"/>
    <property type="molecule type" value="Genomic_DNA"/>
</dbReference>
<dbReference type="Gene3D" id="3.40.50.720">
    <property type="entry name" value="NAD(P)-binding Rossmann-like Domain"/>
    <property type="match status" value="1"/>
</dbReference>
<keyword evidence="2" id="KW-0521">NADP</keyword>
<dbReference type="PhylomeDB" id="B6QFB0"/>
<evidence type="ECO:0000313" key="5">
    <source>
        <dbReference type="Proteomes" id="UP000001294"/>
    </source>
</evidence>
<dbReference type="PRINTS" id="PR00081">
    <property type="entry name" value="GDHRDH"/>
</dbReference>
<dbReference type="AlphaFoldDB" id="B6QFB0"/>
<sequence>MGSCQVVFQLCYCLGSQSRIYTSWKASLYAESRPLMLCNISIDTYAIGSAQLIALIPSRPDTSRLSTQVYMIPIYMYIYRSLDLLQSGYFIFLLPRSRRCFPKTFNMPGRLENKIAIVTGASAGIGRAICLAFHREGATVVCSSISENTRNEAFREEFTTHDLIVKEGGKAIFVKADVGKSEDMQALVKKTVETYGRLDIMVNNAGINFESHDRVPVPVWEVSEERWNKTMSINLNGTFLGCKYAMAQMVQQEPHTNGDRGWVINVSSMLGKVGAAYAGEFLAPTTPNQHRKQNLTSVIASYTTSKHAIMGLTKTAALEGAPHRVHVNALCPGCKWETKKKNLMKNDSRSSTDSK</sequence>
<dbReference type="CDD" id="cd05233">
    <property type="entry name" value="SDR_c"/>
    <property type="match status" value="1"/>
</dbReference>
<dbReference type="InterPro" id="IPR002347">
    <property type="entry name" value="SDR_fam"/>
</dbReference>
<name>B6QFB0_TALMQ</name>
<keyword evidence="5" id="KW-1185">Reference proteome</keyword>
<dbReference type="VEuPathDB" id="FungiDB:PMAA_081550"/>
<dbReference type="FunFam" id="3.40.50.720:FF:000084">
    <property type="entry name" value="Short-chain dehydrogenase reductase"/>
    <property type="match status" value="1"/>
</dbReference>
<dbReference type="GO" id="GO:0016616">
    <property type="term" value="F:oxidoreductase activity, acting on the CH-OH group of donors, NAD or NADP as acceptor"/>
    <property type="evidence" value="ECO:0007669"/>
    <property type="project" value="TreeGrafter"/>
</dbReference>
<evidence type="ECO:0000256" key="1">
    <source>
        <dbReference type="ARBA" id="ARBA00006484"/>
    </source>
</evidence>
<dbReference type="Pfam" id="PF00106">
    <property type="entry name" value="adh_short"/>
    <property type="match status" value="2"/>
</dbReference>
<organism evidence="4 5">
    <name type="scientific">Talaromyces marneffei (strain ATCC 18224 / CBS 334.59 / QM 7333)</name>
    <name type="common">Penicillium marneffei</name>
    <dbReference type="NCBI Taxonomy" id="441960"/>
    <lineage>
        <taxon>Eukaryota</taxon>
        <taxon>Fungi</taxon>
        <taxon>Dikarya</taxon>
        <taxon>Ascomycota</taxon>
        <taxon>Pezizomycotina</taxon>
        <taxon>Eurotiomycetes</taxon>
        <taxon>Eurotiomycetidae</taxon>
        <taxon>Eurotiales</taxon>
        <taxon>Trichocomaceae</taxon>
        <taxon>Talaromyces</taxon>
        <taxon>Talaromyces sect. Talaromyces</taxon>
    </lineage>
</organism>
<evidence type="ECO:0000256" key="3">
    <source>
        <dbReference type="RuleBase" id="RU000363"/>
    </source>
</evidence>
<dbReference type="Proteomes" id="UP000001294">
    <property type="component" value="Unassembled WGS sequence"/>
</dbReference>
<proteinExistence type="inferred from homology"/>
<dbReference type="InterPro" id="IPR036291">
    <property type="entry name" value="NAD(P)-bd_dom_sf"/>
</dbReference>
<dbReference type="PANTHER" id="PTHR42760">
    <property type="entry name" value="SHORT-CHAIN DEHYDROGENASES/REDUCTASES FAMILY MEMBER"/>
    <property type="match status" value="1"/>
</dbReference>
<evidence type="ECO:0000256" key="2">
    <source>
        <dbReference type="ARBA" id="ARBA00022857"/>
    </source>
</evidence>
<reference evidence="5" key="1">
    <citation type="journal article" date="2015" name="Genome Announc.">
        <title>Genome sequence of the AIDS-associated pathogen Penicillium marneffei (ATCC18224) and its near taxonomic relative Talaromyces stipitatus (ATCC10500).</title>
        <authorList>
            <person name="Nierman W.C."/>
            <person name="Fedorova-Abrams N.D."/>
            <person name="Andrianopoulos A."/>
        </authorList>
    </citation>
    <scope>NUCLEOTIDE SEQUENCE [LARGE SCALE GENOMIC DNA]</scope>
    <source>
        <strain evidence="5">ATCC 18224 / CBS 334.59 / QM 7333</strain>
    </source>
</reference>
<dbReference type="SUPFAM" id="SSF51735">
    <property type="entry name" value="NAD(P)-binding Rossmann-fold domains"/>
    <property type="match status" value="1"/>
</dbReference>
<accession>B6QFB0</accession>
<gene>
    <name evidence="4" type="ORF">PMAA_081550</name>
</gene>
<evidence type="ECO:0000313" key="4">
    <source>
        <dbReference type="EMBL" id="EEA24145.1"/>
    </source>
</evidence>